<keyword evidence="1" id="KW-0812">Transmembrane</keyword>
<sequence length="256" mass="28934">MQRMSALVESSKVNLFLSTNHQQLARSFPMALGNKPHSGNPAQAVPTSSPAKVPTNNSPNFMETLVTWAFKVLTFPLWIVTTIISQLLTPGAAGATFLGKLLFIFLVVLSSDSYWQVLFQNKPLFPWYETTWTGYRYETLWMGWDWLPSLSLFPPRISLGLFANITFYLCLGISFVIQMFESAFVTGSKFGKLNPKMIGLIAIAFWGFDIIMTFASRNPWRYEDPQQILMCILFNVFTIACAELGRWGEKVLAGKQ</sequence>
<evidence type="ECO:0000313" key="2">
    <source>
        <dbReference type="EMBL" id="PAX59865.1"/>
    </source>
</evidence>
<dbReference type="Proteomes" id="UP000218238">
    <property type="component" value="Unassembled WGS sequence"/>
</dbReference>
<proteinExistence type="predicted"/>
<reference evidence="2 3" key="1">
    <citation type="submission" date="2017-08" db="EMBL/GenBank/DDBJ databases">
        <title>Draft genome sequence of filamentous cyanobacterium Calothrix elsteri CCALA 953.</title>
        <authorList>
            <person name="Gagunashvili A.N."/>
            <person name="Elster J."/>
            <person name="Andresson O.S."/>
        </authorList>
    </citation>
    <scope>NUCLEOTIDE SEQUENCE [LARGE SCALE GENOMIC DNA]</scope>
    <source>
        <strain evidence="2 3">CCALA 953</strain>
    </source>
</reference>
<comment type="caution">
    <text evidence="2">The sequence shown here is derived from an EMBL/GenBank/DDBJ whole genome shotgun (WGS) entry which is preliminary data.</text>
</comment>
<feature type="transmembrane region" description="Helical" evidence="1">
    <location>
        <begin position="227"/>
        <end position="245"/>
    </location>
</feature>
<dbReference type="AlphaFoldDB" id="A0A2A2TN67"/>
<accession>A0A2A2TN67</accession>
<keyword evidence="1" id="KW-1133">Transmembrane helix</keyword>
<name>A0A2A2TN67_9CYAN</name>
<feature type="transmembrane region" description="Helical" evidence="1">
    <location>
        <begin position="157"/>
        <end position="177"/>
    </location>
</feature>
<organism evidence="2 3">
    <name type="scientific">Brunnivagina elsteri CCALA 953</name>
    <dbReference type="NCBI Taxonomy" id="987040"/>
    <lineage>
        <taxon>Bacteria</taxon>
        <taxon>Bacillati</taxon>
        <taxon>Cyanobacteriota</taxon>
        <taxon>Cyanophyceae</taxon>
        <taxon>Nostocales</taxon>
        <taxon>Calotrichaceae</taxon>
        <taxon>Brunnivagina</taxon>
    </lineage>
</organism>
<evidence type="ECO:0000256" key="1">
    <source>
        <dbReference type="SAM" id="Phobius"/>
    </source>
</evidence>
<gene>
    <name evidence="2" type="ORF">CK510_04765</name>
</gene>
<evidence type="ECO:0000313" key="3">
    <source>
        <dbReference type="Proteomes" id="UP000218238"/>
    </source>
</evidence>
<protein>
    <submittedName>
        <fullName evidence="2">Uncharacterized protein</fullName>
    </submittedName>
</protein>
<keyword evidence="1" id="KW-0472">Membrane</keyword>
<feature type="transmembrane region" description="Helical" evidence="1">
    <location>
        <begin position="197"/>
        <end position="215"/>
    </location>
</feature>
<keyword evidence="3" id="KW-1185">Reference proteome</keyword>
<dbReference type="EMBL" id="NTFS01000032">
    <property type="protein sequence ID" value="PAX59865.1"/>
    <property type="molecule type" value="Genomic_DNA"/>
</dbReference>